<feature type="region of interest" description="Disordered" evidence="1">
    <location>
        <begin position="296"/>
        <end position="401"/>
    </location>
</feature>
<accession>A0AAE0G5D3</accession>
<name>A0AAE0G5D3_9CHLO</name>
<dbReference type="AlphaFoldDB" id="A0AAE0G5D3"/>
<comment type="caution">
    <text evidence="2">The sequence shown here is derived from an EMBL/GenBank/DDBJ whole genome shotgun (WGS) entry which is preliminary data.</text>
</comment>
<keyword evidence="3" id="KW-1185">Reference proteome</keyword>
<feature type="compositionally biased region" description="Polar residues" evidence="1">
    <location>
        <begin position="378"/>
        <end position="388"/>
    </location>
</feature>
<dbReference type="Proteomes" id="UP001190700">
    <property type="component" value="Unassembled WGS sequence"/>
</dbReference>
<organism evidence="2 3">
    <name type="scientific">Cymbomonas tetramitiformis</name>
    <dbReference type="NCBI Taxonomy" id="36881"/>
    <lineage>
        <taxon>Eukaryota</taxon>
        <taxon>Viridiplantae</taxon>
        <taxon>Chlorophyta</taxon>
        <taxon>Pyramimonadophyceae</taxon>
        <taxon>Pyramimonadales</taxon>
        <taxon>Pyramimonadaceae</taxon>
        <taxon>Cymbomonas</taxon>
    </lineage>
</organism>
<feature type="region of interest" description="Disordered" evidence="1">
    <location>
        <begin position="203"/>
        <end position="282"/>
    </location>
</feature>
<evidence type="ECO:0000256" key="1">
    <source>
        <dbReference type="SAM" id="MobiDB-lite"/>
    </source>
</evidence>
<proteinExistence type="predicted"/>
<reference evidence="2 3" key="1">
    <citation type="journal article" date="2015" name="Genome Biol. Evol.">
        <title>Comparative Genomics of a Bacterivorous Green Alga Reveals Evolutionary Causalities and Consequences of Phago-Mixotrophic Mode of Nutrition.</title>
        <authorList>
            <person name="Burns J.A."/>
            <person name="Paasch A."/>
            <person name="Narechania A."/>
            <person name="Kim E."/>
        </authorList>
    </citation>
    <scope>NUCLEOTIDE SEQUENCE [LARGE SCALE GENOMIC DNA]</scope>
    <source>
        <strain evidence="2 3">PLY_AMNH</strain>
    </source>
</reference>
<gene>
    <name evidence="2" type="ORF">CYMTET_19771</name>
</gene>
<feature type="compositionally biased region" description="Basic and acidic residues" evidence="1">
    <location>
        <begin position="328"/>
        <end position="337"/>
    </location>
</feature>
<feature type="non-terminal residue" evidence="2">
    <location>
        <position position="691"/>
    </location>
</feature>
<protein>
    <submittedName>
        <fullName evidence="2">Uncharacterized protein</fullName>
    </submittedName>
</protein>
<feature type="compositionally biased region" description="Polar residues" evidence="1">
    <location>
        <begin position="344"/>
        <end position="359"/>
    </location>
</feature>
<evidence type="ECO:0000313" key="3">
    <source>
        <dbReference type="Proteomes" id="UP001190700"/>
    </source>
</evidence>
<dbReference type="EMBL" id="LGRX02009282">
    <property type="protein sequence ID" value="KAK3271904.1"/>
    <property type="molecule type" value="Genomic_DNA"/>
</dbReference>
<evidence type="ECO:0000313" key="2">
    <source>
        <dbReference type="EMBL" id="KAK3271904.1"/>
    </source>
</evidence>
<sequence>MIGGHDFLLYDTYVGRRVSKWFGDEYQDDFEGEVKKWRLVNLEGSNVCAFHVYYDDGDDEEIFLDELVNIMLPTLANTNSCSTEPVDRLAANCTNTPEEKSPETLEPFPAARLTPFSELREEQEERRGKQASEQCTRALPVAARTIPIPGAPGYGTTLSSGPPPSVADEVICGRKRKKQETCKAAGAGVGQDVEPGIPEPVPYRFPDDTRSVQGSGSPGTEERGPEHGPGVVVLKGNAPERPQPEDNEALLREEGFVGGEPPPEVKVSRISKPREGGFLEPAPLEANFIGSVDRTGAVFGEQPEPRGKAQSVPAGERQPVRVQPGSAADRKTDREAAQGEAAPTTASNMANAPSSSGATETRCVPDTVLPKGGHDQECSSTAEPTSITAASSLAPSSPLPRSPVLPPNGAQPSWCGALVTPSGQAHALEAYQTEGAPPLQLPSQLDVRTYMRVDGFDHPPVMLEGRRVTCALRAPRSEPAADGLWRDYVMRVRSSKRIPVLDLPGFPTGSIYLLPASLAVGALLLPEAGGAVWDATLSGAFQVASGLDRASLYAVFHHPDVITLADDVSLSEAAQQSITSTDDATSVKLQRRCKTLQRLSNLVAMDVAQEVPPAVEVPSCADGASGRELDVHPDGGMLHDLNGAGQSGAEPTEPPGCPEAAWDSTAASNVLLQKVIALIEAGHLHPHHMSF</sequence>
<feature type="region of interest" description="Disordered" evidence="1">
    <location>
        <begin position="641"/>
        <end position="660"/>
    </location>
</feature>